<dbReference type="Pfam" id="PF20162">
    <property type="entry name" value="Etd1"/>
    <property type="match status" value="1"/>
</dbReference>
<feature type="compositionally biased region" description="Basic and acidic residues" evidence="1">
    <location>
        <begin position="16"/>
        <end position="30"/>
    </location>
</feature>
<dbReference type="InterPro" id="IPR045342">
    <property type="entry name" value="Etd1"/>
</dbReference>
<sequence length="711" mass="78630">MLLASALDDVEPPSDIDERPELQPQHENDTTKTLSRAAARGTISPIKNHDQQSPNTNGSAFQIQLPPDSPQFMSSPPLAYYDGRDAFRPRHSISASDPPTTSSDADGRVFSDAESLDFRSDTAYDSIATRATTNSHSGVRDSKLETIFAARTSDEMGAESQLWRNLNQKDTPDDEEMQDPPFPTQDADMHGIGISMTNGKQSSTASTRDDISMATPPRSASIHTEDLSVTPVPLKMSMFEIHSSPPCLTMAQQTQDYDHVGQMLEDMRLDEEEEPDWSADEESFPDGKHDIFNPRQIMSSPGVAAHHLIARFQEPETDEELSNGIAFGQSYKSSIFDWSEHQQVTSFSRPKTVHGKQDESDRRRASGRKGAPQLHFRSQSVPVNRDGPAEQLPTTVKFPTWKLGHKPVSEEWSDDFEFDDLENTHVALPVVDENNKNNNFRDSIRSVKIPQAIIDRQPSVHLQFGQVQEFMALVEELKRLKSRGTALQILNGNASTLWEDAESIINLATINDEEEPIVASSPPSSDPFAELPAFAPTAAPNPSQGPRGRRQTTTGRRSVSATTPPIIHGRARGESLAQARNFLQTIHQTRGGWDSSPREIEIHPQKKLPFDTQDLKDLVVRSGVITRALKEEIRRAEGVTVSPQKAPPSNKMSHPLSEIFRAPEVHDASPCPPFRKPGLPKSRSAHSYLESGGTRQHSGPFSSPIPLTAVV</sequence>
<feature type="region of interest" description="Disordered" evidence="1">
    <location>
        <begin position="198"/>
        <end position="222"/>
    </location>
</feature>
<protein>
    <submittedName>
        <fullName evidence="2">Uncharacterized protein</fullName>
    </submittedName>
</protein>
<organism evidence="2 3">
    <name type="scientific">Lithohypha guttulata</name>
    <dbReference type="NCBI Taxonomy" id="1690604"/>
    <lineage>
        <taxon>Eukaryota</taxon>
        <taxon>Fungi</taxon>
        <taxon>Dikarya</taxon>
        <taxon>Ascomycota</taxon>
        <taxon>Pezizomycotina</taxon>
        <taxon>Eurotiomycetes</taxon>
        <taxon>Chaetothyriomycetidae</taxon>
        <taxon>Chaetothyriales</taxon>
        <taxon>Trichomeriaceae</taxon>
        <taxon>Lithohypha</taxon>
    </lineage>
</organism>
<feature type="compositionally biased region" description="Polar residues" evidence="1">
    <location>
        <begin position="51"/>
        <end position="62"/>
    </location>
</feature>
<feature type="compositionally biased region" description="Polar residues" evidence="1">
    <location>
        <begin position="93"/>
        <end position="104"/>
    </location>
</feature>
<comment type="caution">
    <text evidence="2">The sequence shown here is derived from an EMBL/GenBank/DDBJ whole genome shotgun (WGS) entry which is preliminary data.</text>
</comment>
<feature type="region of interest" description="Disordered" evidence="1">
    <location>
        <begin position="1"/>
        <end position="109"/>
    </location>
</feature>
<reference evidence="2 3" key="1">
    <citation type="submission" date="2023-08" db="EMBL/GenBank/DDBJ databases">
        <title>Black Yeasts Isolated from many extreme environments.</title>
        <authorList>
            <person name="Coleine C."/>
            <person name="Stajich J.E."/>
            <person name="Selbmann L."/>
        </authorList>
    </citation>
    <scope>NUCLEOTIDE SEQUENCE [LARGE SCALE GENOMIC DNA]</scope>
    <source>
        <strain evidence="2 3">CCFEE 5885</strain>
    </source>
</reference>
<gene>
    <name evidence="2" type="ORF">LTR24_006388</name>
</gene>
<evidence type="ECO:0000256" key="1">
    <source>
        <dbReference type="SAM" id="MobiDB-lite"/>
    </source>
</evidence>
<feature type="region of interest" description="Disordered" evidence="1">
    <location>
        <begin position="515"/>
        <end position="566"/>
    </location>
</feature>
<feature type="compositionally biased region" description="Basic and acidic residues" evidence="1">
    <location>
        <begin position="355"/>
        <end position="364"/>
    </location>
</feature>
<keyword evidence="3" id="KW-1185">Reference proteome</keyword>
<evidence type="ECO:0000313" key="3">
    <source>
        <dbReference type="Proteomes" id="UP001345013"/>
    </source>
</evidence>
<dbReference type="EMBL" id="JAVRRG010000082">
    <property type="protein sequence ID" value="KAK5089244.1"/>
    <property type="molecule type" value="Genomic_DNA"/>
</dbReference>
<name>A0ABR0K678_9EURO</name>
<proteinExistence type="predicted"/>
<feature type="region of interest" description="Disordered" evidence="1">
    <location>
        <begin position="346"/>
        <end position="392"/>
    </location>
</feature>
<evidence type="ECO:0000313" key="2">
    <source>
        <dbReference type="EMBL" id="KAK5089244.1"/>
    </source>
</evidence>
<dbReference type="Proteomes" id="UP001345013">
    <property type="component" value="Unassembled WGS sequence"/>
</dbReference>
<feature type="region of interest" description="Disordered" evidence="1">
    <location>
        <begin position="664"/>
        <end position="711"/>
    </location>
</feature>
<accession>A0ABR0K678</accession>